<keyword evidence="1" id="KW-1133">Transmembrane helix</keyword>
<dbReference type="PANTHER" id="PTHR37308">
    <property type="entry name" value="INTEGRAL MEMBRANE PROTEIN"/>
    <property type="match status" value="1"/>
</dbReference>
<protein>
    <submittedName>
        <fullName evidence="2">DUF368 domain-containing protein</fullName>
    </submittedName>
</protein>
<dbReference type="InterPro" id="IPR007163">
    <property type="entry name" value="VCA0040-like"/>
</dbReference>
<feature type="transmembrane region" description="Helical" evidence="1">
    <location>
        <begin position="211"/>
        <end position="229"/>
    </location>
</feature>
<feature type="transmembrane region" description="Helical" evidence="1">
    <location>
        <begin position="84"/>
        <end position="102"/>
    </location>
</feature>
<organism evidence="2 3">
    <name type="scientific">Brumimicrobium glaciale</name>
    <dbReference type="NCBI Taxonomy" id="200475"/>
    <lineage>
        <taxon>Bacteria</taxon>
        <taxon>Pseudomonadati</taxon>
        <taxon>Bacteroidota</taxon>
        <taxon>Flavobacteriia</taxon>
        <taxon>Flavobacteriales</taxon>
        <taxon>Crocinitomicaceae</taxon>
        <taxon>Brumimicrobium</taxon>
    </lineage>
</organism>
<evidence type="ECO:0000313" key="2">
    <source>
        <dbReference type="EMBL" id="RYM35180.1"/>
    </source>
</evidence>
<keyword evidence="1" id="KW-0812">Transmembrane</keyword>
<dbReference type="EMBL" id="SETE01000002">
    <property type="protein sequence ID" value="RYM35180.1"/>
    <property type="molecule type" value="Genomic_DNA"/>
</dbReference>
<keyword evidence="3" id="KW-1185">Reference proteome</keyword>
<feature type="transmembrane region" description="Helical" evidence="1">
    <location>
        <begin position="179"/>
        <end position="199"/>
    </location>
</feature>
<feature type="transmembrane region" description="Helical" evidence="1">
    <location>
        <begin position="266"/>
        <end position="283"/>
    </location>
</feature>
<dbReference type="OrthoDB" id="9793746at2"/>
<keyword evidence="1" id="KW-0472">Membrane</keyword>
<sequence length="293" mass="31745">MGAADVIPGVSGGTIAFITGIYEELIGSISNINLTALKKLKNEGISSFWKHVNGNFFVALILGIAISVLSLAKAVTYLLVEYPVLLWAFFFGLIVASAQLILKTVTKWDVKNVIGLIIGTAIAAYISTVHVTASGGEYWYIVMSGAIAICAMILPGISGAFILVLLGSYAMIIEGLKNLDFMIIGLFCLGCLVGILSFSRLLKYLFENYKNLVLAILSGFLIGSLLKIWPWKNAMGDAPIVVHSDGKEDWMMANVLPGNFIGEPQILYVVLLALFGYLLVYLMDKFGNKSEKV</sequence>
<evidence type="ECO:0000256" key="1">
    <source>
        <dbReference type="SAM" id="Phobius"/>
    </source>
</evidence>
<accession>A0A4Q4KQ56</accession>
<comment type="caution">
    <text evidence="2">The sequence shown here is derived from an EMBL/GenBank/DDBJ whole genome shotgun (WGS) entry which is preliminary data.</text>
</comment>
<dbReference type="AlphaFoldDB" id="A0A4Q4KQ56"/>
<feature type="transmembrane region" description="Helical" evidence="1">
    <location>
        <begin position="139"/>
        <end position="167"/>
    </location>
</feature>
<dbReference type="Proteomes" id="UP000293952">
    <property type="component" value="Unassembled WGS sequence"/>
</dbReference>
<name>A0A4Q4KQ56_9FLAO</name>
<proteinExistence type="predicted"/>
<feature type="transmembrane region" description="Helical" evidence="1">
    <location>
        <begin position="56"/>
        <end position="78"/>
    </location>
</feature>
<dbReference type="Pfam" id="PF04018">
    <property type="entry name" value="VCA0040-like"/>
    <property type="match status" value="1"/>
</dbReference>
<feature type="transmembrane region" description="Helical" evidence="1">
    <location>
        <begin position="114"/>
        <end position="133"/>
    </location>
</feature>
<reference evidence="2 3" key="1">
    <citation type="submission" date="2019-02" db="EMBL/GenBank/DDBJ databases">
        <title>Genome sequence of the sea-ice species Brumimicrobium glaciale.</title>
        <authorList>
            <person name="Bowman J.P."/>
        </authorList>
    </citation>
    <scope>NUCLEOTIDE SEQUENCE [LARGE SCALE GENOMIC DNA]</scope>
    <source>
        <strain evidence="2 3">IC156</strain>
    </source>
</reference>
<evidence type="ECO:0000313" key="3">
    <source>
        <dbReference type="Proteomes" id="UP000293952"/>
    </source>
</evidence>
<dbReference type="PANTHER" id="PTHR37308:SF1">
    <property type="entry name" value="POLYPRENYL-PHOSPHATE TRANSPORTER"/>
    <property type="match status" value="1"/>
</dbReference>
<gene>
    <name evidence="2" type="ORF">ERX46_04680</name>
</gene>